<dbReference type="AlphaFoldDB" id="A0A255ZX69"/>
<keyword evidence="3" id="KW-1185">Reference proteome</keyword>
<keyword evidence="1" id="KW-0472">Membrane</keyword>
<evidence type="ECO:0000313" key="2">
    <source>
        <dbReference type="EMBL" id="OYQ45982.1"/>
    </source>
</evidence>
<sequence>MKSLLVKSIGIAVFLTAAVWSAILGYHNTAFTAVKTIAWQYLAFFVLAAAICMSIVLLVSRKNFDQTGMSFLAVTTVKMIPAFVVIKFAREQVDETLAIQMGYSGFLLFLAIEVYFTYRLLNNKQKKD</sequence>
<evidence type="ECO:0000313" key="3">
    <source>
        <dbReference type="Proteomes" id="UP000216035"/>
    </source>
</evidence>
<feature type="transmembrane region" description="Helical" evidence="1">
    <location>
        <begin position="101"/>
        <end position="121"/>
    </location>
</feature>
<organism evidence="2 3">
    <name type="scientific">Flavobacterium aurantiibacter</name>
    <dbReference type="NCBI Taxonomy" id="2023067"/>
    <lineage>
        <taxon>Bacteria</taxon>
        <taxon>Pseudomonadati</taxon>
        <taxon>Bacteroidota</taxon>
        <taxon>Flavobacteriia</taxon>
        <taxon>Flavobacteriales</taxon>
        <taxon>Flavobacteriaceae</taxon>
        <taxon>Flavobacterium</taxon>
    </lineage>
</organism>
<feature type="transmembrane region" description="Helical" evidence="1">
    <location>
        <begin position="71"/>
        <end position="89"/>
    </location>
</feature>
<dbReference type="OrthoDB" id="1375605at2"/>
<keyword evidence="1" id="KW-0812">Transmembrane</keyword>
<protein>
    <submittedName>
        <fullName evidence="2">Uncharacterized protein</fullName>
    </submittedName>
</protein>
<evidence type="ECO:0000256" key="1">
    <source>
        <dbReference type="SAM" id="Phobius"/>
    </source>
</evidence>
<name>A0A255ZX69_9FLAO</name>
<gene>
    <name evidence="2" type="ORF">CHX27_05315</name>
</gene>
<dbReference type="Proteomes" id="UP000216035">
    <property type="component" value="Unassembled WGS sequence"/>
</dbReference>
<dbReference type="RefSeq" id="WP_094485725.1">
    <property type="nucleotide sequence ID" value="NZ_NOXX01000174.1"/>
</dbReference>
<reference evidence="2 3" key="1">
    <citation type="submission" date="2017-07" db="EMBL/GenBank/DDBJ databases">
        <title>Flavobacterium cyanobacteriorum sp. nov., isolated from cyanobacterial aggregates in a eutrophic lake.</title>
        <authorList>
            <person name="Cai H."/>
        </authorList>
    </citation>
    <scope>NUCLEOTIDE SEQUENCE [LARGE SCALE GENOMIC DNA]</scope>
    <source>
        <strain evidence="2 3">TH167</strain>
    </source>
</reference>
<dbReference type="EMBL" id="NOXX01000174">
    <property type="protein sequence ID" value="OYQ45982.1"/>
    <property type="molecule type" value="Genomic_DNA"/>
</dbReference>
<feature type="transmembrane region" description="Helical" evidence="1">
    <location>
        <begin position="37"/>
        <end position="59"/>
    </location>
</feature>
<keyword evidence="1" id="KW-1133">Transmembrane helix</keyword>
<proteinExistence type="predicted"/>
<accession>A0A255ZX69</accession>
<comment type="caution">
    <text evidence="2">The sequence shown here is derived from an EMBL/GenBank/DDBJ whole genome shotgun (WGS) entry which is preliminary data.</text>
</comment>